<feature type="domain" description="HTH gntR-type" evidence="4">
    <location>
        <begin position="8"/>
        <end position="75"/>
    </location>
</feature>
<dbReference type="InterPro" id="IPR011711">
    <property type="entry name" value="GntR_C"/>
</dbReference>
<dbReference type="InterPro" id="IPR008920">
    <property type="entry name" value="TF_FadR/GntR_C"/>
</dbReference>
<gene>
    <name evidence="5" type="ORF">EDM22_15545</name>
</gene>
<dbReference type="EMBL" id="RHHB01000043">
    <property type="protein sequence ID" value="RNB45693.1"/>
    <property type="molecule type" value="Genomic_DNA"/>
</dbReference>
<dbReference type="InterPro" id="IPR036390">
    <property type="entry name" value="WH_DNA-bd_sf"/>
</dbReference>
<dbReference type="OrthoDB" id="9816161at2"/>
<keyword evidence="1" id="KW-0805">Transcription regulation</keyword>
<organism evidence="5 6">
    <name type="scientific">Agromyces tardus</name>
    <dbReference type="NCBI Taxonomy" id="2583849"/>
    <lineage>
        <taxon>Bacteria</taxon>
        <taxon>Bacillati</taxon>
        <taxon>Actinomycetota</taxon>
        <taxon>Actinomycetes</taxon>
        <taxon>Micrococcales</taxon>
        <taxon>Microbacteriaceae</taxon>
        <taxon>Agromyces</taxon>
    </lineage>
</organism>
<reference evidence="5 6" key="1">
    <citation type="submission" date="2018-10" db="EMBL/GenBank/DDBJ databases">
        <title>Isolation, diversity and antibacterial activity of antinobacteria from the wheat rhizosphere soil.</title>
        <authorList>
            <person name="Sun T."/>
        </authorList>
    </citation>
    <scope>NUCLEOTIDE SEQUENCE [LARGE SCALE GENOMIC DNA]</scope>
    <source>
        <strain evidence="5 6">SJ-23</strain>
    </source>
</reference>
<dbReference type="PRINTS" id="PR00035">
    <property type="entry name" value="HTHGNTR"/>
</dbReference>
<accession>A0A3M8A395</accession>
<protein>
    <submittedName>
        <fullName evidence="5">GntR family transcriptional regulator</fullName>
    </submittedName>
</protein>
<dbReference type="Gene3D" id="1.10.10.10">
    <property type="entry name" value="Winged helix-like DNA-binding domain superfamily/Winged helix DNA-binding domain"/>
    <property type="match status" value="1"/>
</dbReference>
<evidence type="ECO:0000313" key="5">
    <source>
        <dbReference type="EMBL" id="RNB45693.1"/>
    </source>
</evidence>
<evidence type="ECO:0000259" key="4">
    <source>
        <dbReference type="PROSITE" id="PS50949"/>
    </source>
</evidence>
<dbReference type="InterPro" id="IPR036388">
    <property type="entry name" value="WH-like_DNA-bd_sf"/>
</dbReference>
<evidence type="ECO:0000313" key="6">
    <source>
        <dbReference type="Proteomes" id="UP000275048"/>
    </source>
</evidence>
<dbReference type="InterPro" id="IPR000524">
    <property type="entry name" value="Tscrpt_reg_HTH_GntR"/>
</dbReference>
<dbReference type="Gene3D" id="1.20.120.530">
    <property type="entry name" value="GntR ligand-binding domain-like"/>
    <property type="match status" value="1"/>
</dbReference>
<dbReference type="Pfam" id="PF00392">
    <property type="entry name" value="GntR"/>
    <property type="match status" value="1"/>
</dbReference>
<comment type="caution">
    <text evidence="5">The sequence shown here is derived from an EMBL/GenBank/DDBJ whole genome shotgun (WGS) entry which is preliminary data.</text>
</comment>
<evidence type="ECO:0000256" key="2">
    <source>
        <dbReference type="ARBA" id="ARBA00023125"/>
    </source>
</evidence>
<keyword evidence="2" id="KW-0238">DNA-binding</keyword>
<dbReference type="CDD" id="cd07377">
    <property type="entry name" value="WHTH_GntR"/>
    <property type="match status" value="1"/>
</dbReference>
<dbReference type="Pfam" id="PF07729">
    <property type="entry name" value="FCD"/>
    <property type="match status" value="1"/>
</dbReference>
<dbReference type="GO" id="GO:0003700">
    <property type="term" value="F:DNA-binding transcription factor activity"/>
    <property type="evidence" value="ECO:0007669"/>
    <property type="project" value="InterPro"/>
</dbReference>
<name>A0A3M8A395_9MICO</name>
<dbReference type="PROSITE" id="PS50949">
    <property type="entry name" value="HTH_GNTR"/>
    <property type="match status" value="1"/>
</dbReference>
<dbReference type="PANTHER" id="PTHR43537">
    <property type="entry name" value="TRANSCRIPTIONAL REGULATOR, GNTR FAMILY"/>
    <property type="match status" value="1"/>
</dbReference>
<dbReference type="PANTHER" id="PTHR43537:SF41">
    <property type="entry name" value="TRANSCRIPTIONAL REGULATORY PROTEIN"/>
    <property type="match status" value="1"/>
</dbReference>
<evidence type="ECO:0000256" key="1">
    <source>
        <dbReference type="ARBA" id="ARBA00023015"/>
    </source>
</evidence>
<dbReference type="Proteomes" id="UP000275048">
    <property type="component" value="Unassembled WGS sequence"/>
</dbReference>
<dbReference type="SUPFAM" id="SSF46785">
    <property type="entry name" value="Winged helix' DNA-binding domain"/>
    <property type="match status" value="1"/>
</dbReference>
<dbReference type="AlphaFoldDB" id="A0A3M8A395"/>
<evidence type="ECO:0000256" key="3">
    <source>
        <dbReference type="ARBA" id="ARBA00023163"/>
    </source>
</evidence>
<keyword evidence="3" id="KW-0804">Transcription</keyword>
<sequence length="222" mass="24761">MASAPEHGAAAAHIADRIREAIISGEYAPGTRIRQEELATEAGASRVPVREALRMLAAEGLVTLVANTGAWVSSLSLSECQEIYRVRERVEPLLLRMSAPNLDDAELDRLDGLAAAMAATDDPELFLTLDREFHLSTYGGAETVVLSDLVHRLWNRTHSYRRVYTGLMDDRARETVHDEHRLMVAAMRDRDLDSAESLLTSHIRRTRRQLAGHPELFLATPR</sequence>
<dbReference type="SMART" id="SM00895">
    <property type="entry name" value="FCD"/>
    <property type="match status" value="1"/>
</dbReference>
<dbReference type="GO" id="GO:0003677">
    <property type="term" value="F:DNA binding"/>
    <property type="evidence" value="ECO:0007669"/>
    <property type="project" value="UniProtKB-KW"/>
</dbReference>
<keyword evidence="6" id="KW-1185">Reference proteome</keyword>
<dbReference type="SUPFAM" id="SSF48008">
    <property type="entry name" value="GntR ligand-binding domain-like"/>
    <property type="match status" value="1"/>
</dbReference>
<dbReference type="SMART" id="SM00345">
    <property type="entry name" value="HTH_GNTR"/>
    <property type="match status" value="1"/>
</dbReference>
<dbReference type="RefSeq" id="WP_122937995.1">
    <property type="nucleotide sequence ID" value="NZ_JBHSNT010000007.1"/>
</dbReference>
<proteinExistence type="predicted"/>